<comment type="caution">
    <text evidence="1">The sequence shown here is derived from an EMBL/GenBank/DDBJ whole genome shotgun (WGS) entry which is preliminary data.</text>
</comment>
<dbReference type="Proteomes" id="UP001501074">
    <property type="component" value="Unassembled WGS sequence"/>
</dbReference>
<gene>
    <name evidence="1" type="ORF">GCM10022223_24500</name>
</gene>
<evidence type="ECO:0000313" key="2">
    <source>
        <dbReference type="Proteomes" id="UP001501074"/>
    </source>
</evidence>
<keyword evidence="2" id="KW-1185">Reference proteome</keyword>
<dbReference type="InterPro" id="IPR009384">
    <property type="entry name" value="SwrD-like"/>
</dbReference>
<name>A0ABP6ZHF9_9ACTN</name>
<dbReference type="PANTHER" id="PTHR39185">
    <property type="entry name" value="SWARMING MOTILITY PROTEIN SWRD"/>
    <property type="match status" value="1"/>
</dbReference>
<dbReference type="RefSeq" id="WP_231483800.1">
    <property type="nucleotide sequence ID" value="NZ_BAAAZO010000003.1"/>
</dbReference>
<organism evidence="1 2">
    <name type="scientific">Kineosporia mesophila</name>
    <dbReference type="NCBI Taxonomy" id="566012"/>
    <lineage>
        <taxon>Bacteria</taxon>
        <taxon>Bacillati</taxon>
        <taxon>Actinomycetota</taxon>
        <taxon>Actinomycetes</taxon>
        <taxon>Kineosporiales</taxon>
        <taxon>Kineosporiaceae</taxon>
        <taxon>Kineosporia</taxon>
    </lineage>
</organism>
<evidence type="ECO:0000313" key="1">
    <source>
        <dbReference type="EMBL" id="GAA3607637.1"/>
    </source>
</evidence>
<dbReference type="EMBL" id="BAAAZO010000003">
    <property type="protein sequence ID" value="GAA3607637.1"/>
    <property type="molecule type" value="Genomic_DNA"/>
</dbReference>
<accession>A0ABP6ZHF9</accession>
<proteinExistence type="predicted"/>
<reference evidence="2" key="1">
    <citation type="journal article" date="2019" name="Int. J. Syst. Evol. Microbiol.">
        <title>The Global Catalogue of Microorganisms (GCM) 10K type strain sequencing project: providing services to taxonomists for standard genome sequencing and annotation.</title>
        <authorList>
            <consortium name="The Broad Institute Genomics Platform"/>
            <consortium name="The Broad Institute Genome Sequencing Center for Infectious Disease"/>
            <person name="Wu L."/>
            <person name="Ma J."/>
        </authorList>
    </citation>
    <scope>NUCLEOTIDE SEQUENCE [LARGE SCALE GENOMIC DNA]</scope>
    <source>
        <strain evidence="2">JCM 16902</strain>
    </source>
</reference>
<dbReference type="PANTHER" id="PTHR39185:SF1">
    <property type="entry name" value="SWARMING MOTILITY PROTEIN SWRD"/>
    <property type="match status" value="1"/>
</dbReference>
<sequence>MIIVTRLGNGVAIAVNPDLIERAEATPDTVITLVDGHKLVVEEPLAQVVDLVRSWRASVAAAALTLTRYGDDAATADAASTAERSAHESTFGRVLRLPSREV</sequence>
<dbReference type="Pfam" id="PF06289">
    <property type="entry name" value="FlbD"/>
    <property type="match status" value="1"/>
</dbReference>
<evidence type="ECO:0008006" key="3">
    <source>
        <dbReference type="Google" id="ProtNLM"/>
    </source>
</evidence>
<protein>
    <recommendedName>
        <fullName evidence="3">Flagellar protein FlbD</fullName>
    </recommendedName>
</protein>